<dbReference type="AlphaFoldDB" id="A0A386WF20"/>
<dbReference type="RefSeq" id="WP_120569121.1">
    <property type="nucleotide sequence ID" value="NZ_CP024087.1"/>
</dbReference>
<dbReference type="EMBL" id="CP024087">
    <property type="protein sequence ID" value="AYF26691.1"/>
    <property type="molecule type" value="Genomic_DNA"/>
</dbReference>
<sequence>MTELDLGLKIGSRRLLWRMGFSTRVDVPLRAYVPASAGRMTPRFETFTDLDVLGIVISPGFALRSVISDCKTTQRGSTERMFWVRGVSDFFAADDAWMVRAGGVTAASRQLAARLGISVLEPGDVLRLEEFHPTALDLSTGPLSILFDEKLLAASLKAFTTLDKKLDKLAEYRQFDYWVYEEHRNLLQVVAHLEQVAKVLDPKHPVHRAIFLDCSWLYALSLAHAARNVRAVHVTDVDTALQQYLFGGQMALQEKRRLAEMLHRLAPKQTVIGGSDGALPPWYPQLLDLVTRHLRRPNSISDELRYAEWAAEAQLAKEPSTAAQAFGKSFDPLAAKLLADVCGFLVTVSGVDTDFRGFARQVFAQPPSSVGSNEAGEPDK</sequence>
<gene>
    <name evidence="1" type="ORF">CSH63_04275</name>
</gene>
<name>A0A386WF20_9ACTN</name>
<organism evidence="1 2">
    <name type="scientific">Micromonospora tulbaghiae</name>
    <dbReference type="NCBI Taxonomy" id="479978"/>
    <lineage>
        <taxon>Bacteria</taxon>
        <taxon>Bacillati</taxon>
        <taxon>Actinomycetota</taxon>
        <taxon>Actinomycetes</taxon>
        <taxon>Micromonosporales</taxon>
        <taxon>Micromonosporaceae</taxon>
        <taxon>Micromonospora</taxon>
    </lineage>
</organism>
<evidence type="ECO:0000313" key="1">
    <source>
        <dbReference type="EMBL" id="AYF26691.1"/>
    </source>
</evidence>
<dbReference type="Proteomes" id="UP000267804">
    <property type="component" value="Chromosome"/>
</dbReference>
<protein>
    <submittedName>
        <fullName evidence="1">Uncharacterized protein</fullName>
    </submittedName>
</protein>
<accession>A0A386WF20</accession>
<dbReference type="KEGG" id="mtua:CSH63_04275"/>
<reference evidence="1 2" key="1">
    <citation type="submission" date="2017-10" db="EMBL/GenBank/DDBJ databases">
        <title>Integration of genomic and chemical information greatly accelerates assignment of the full stereostructure of myelolactone, a potent inhibitor of myeloma from a marine-derived Micromonospora.</title>
        <authorList>
            <person name="Kim M.C."/>
            <person name="Machado H."/>
            <person name="Jensen P.R."/>
            <person name="Fenical W."/>
        </authorList>
    </citation>
    <scope>NUCLEOTIDE SEQUENCE [LARGE SCALE GENOMIC DNA]</scope>
    <source>
        <strain evidence="1 2">CNY-010</strain>
    </source>
</reference>
<proteinExistence type="predicted"/>
<evidence type="ECO:0000313" key="2">
    <source>
        <dbReference type="Proteomes" id="UP000267804"/>
    </source>
</evidence>